<protein>
    <recommendedName>
        <fullName evidence="4">TraX protein</fullName>
    </recommendedName>
</protein>
<dbReference type="AlphaFoldDB" id="A0A923LNQ6"/>
<evidence type="ECO:0000313" key="2">
    <source>
        <dbReference type="EMBL" id="MBC5714275.1"/>
    </source>
</evidence>
<dbReference type="InterPro" id="IPR008875">
    <property type="entry name" value="TraX"/>
</dbReference>
<accession>A0A923LNQ6</accession>
<name>A0A923LNQ6_9FIRM</name>
<dbReference type="Proteomes" id="UP000606720">
    <property type="component" value="Unassembled WGS sequence"/>
</dbReference>
<keyword evidence="3" id="KW-1185">Reference proteome</keyword>
<gene>
    <name evidence="2" type="ORF">H8S17_08640</name>
</gene>
<dbReference type="Pfam" id="PF05857">
    <property type="entry name" value="TraX"/>
    <property type="match status" value="1"/>
</dbReference>
<keyword evidence="1" id="KW-0812">Transmembrane</keyword>
<dbReference type="RefSeq" id="WP_186867005.1">
    <property type="nucleotide sequence ID" value="NZ_JACOPH010000006.1"/>
</dbReference>
<feature type="transmembrane region" description="Helical" evidence="1">
    <location>
        <begin position="220"/>
        <end position="236"/>
    </location>
</feature>
<organism evidence="2 3">
    <name type="scientific">Roseburia zhanii</name>
    <dbReference type="NCBI Taxonomy" id="2763064"/>
    <lineage>
        <taxon>Bacteria</taxon>
        <taxon>Bacillati</taxon>
        <taxon>Bacillota</taxon>
        <taxon>Clostridia</taxon>
        <taxon>Lachnospirales</taxon>
        <taxon>Lachnospiraceae</taxon>
        <taxon>Roseburia</taxon>
    </lineage>
</organism>
<feature type="transmembrane region" description="Helical" evidence="1">
    <location>
        <begin position="90"/>
        <end position="108"/>
    </location>
</feature>
<reference evidence="2" key="1">
    <citation type="submission" date="2020-08" db="EMBL/GenBank/DDBJ databases">
        <title>Genome public.</title>
        <authorList>
            <person name="Liu C."/>
            <person name="Sun Q."/>
        </authorList>
    </citation>
    <scope>NUCLEOTIDE SEQUENCE</scope>
    <source>
        <strain evidence="2">BX1005</strain>
    </source>
</reference>
<evidence type="ECO:0000256" key="1">
    <source>
        <dbReference type="SAM" id="Phobius"/>
    </source>
</evidence>
<keyword evidence="1" id="KW-0472">Membrane</keyword>
<proteinExistence type="predicted"/>
<evidence type="ECO:0008006" key="4">
    <source>
        <dbReference type="Google" id="ProtNLM"/>
    </source>
</evidence>
<comment type="caution">
    <text evidence="2">The sequence shown here is derived from an EMBL/GenBank/DDBJ whole genome shotgun (WGS) entry which is preliminary data.</text>
</comment>
<dbReference type="EMBL" id="JACOPH010000006">
    <property type="protein sequence ID" value="MBC5714275.1"/>
    <property type="molecule type" value="Genomic_DNA"/>
</dbReference>
<evidence type="ECO:0000313" key="3">
    <source>
        <dbReference type="Proteomes" id="UP000606720"/>
    </source>
</evidence>
<feature type="transmembrane region" description="Helical" evidence="1">
    <location>
        <begin position="120"/>
        <end position="149"/>
    </location>
</feature>
<sequence length="259" mass="30765">MKELNRTQLKLIAICAMVCDHLAWGFLDFYTPLAQILHIIGRLTIPIMCFFIAEGYRHTSNLRRYIHRMICFWLISILPFYLFFGDMYEYRQNIIFDLLLGLCTLTVLNASTFKKWQKGLLTAAIFFLSAAVGGWPIMPILFILIFYYVPDFKKQALWFCTLTVLLVIFLAVTSSLNQTYHFCHYSWMWYDRLYMLGFMLSLLFLKHYNREKGQTPFTSYFFYIFYPAHFLLLYMVQKLIAGVSAEQIYTCMFAMLRSK</sequence>
<feature type="transmembrane region" description="Helical" evidence="1">
    <location>
        <begin position="65"/>
        <end position="84"/>
    </location>
</feature>
<feature type="transmembrane region" description="Helical" evidence="1">
    <location>
        <begin position="189"/>
        <end position="208"/>
    </location>
</feature>
<keyword evidence="1" id="KW-1133">Transmembrane helix</keyword>
<feature type="transmembrane region" description="Helical" evidence="1">
    <location>
        <begin position="33"/>
        <end position="53"/>
    </location>
</feature>
<feature type="transmembrane region" description="Helical" evidence="1">
    <location>
        <begin position="155"/>
        <end position="177"/>
    </location>
</feature>